<dbReference type="OrthoDB" id="2275858at2759"/>
<keyword evidence="3" id="KW-1185">Reference proteome</keyword>
<feature type="transmembrane region" description="Helical" evidence="1">
    <location>
        <begin position="88"/>
        <end position="111"/>
    </location>
</feature>
<keyword evidence="1" id="KW-0472">Membrane</keyword>
<keyword evidence="1" id="KW-1133">Transmembrane helix</keyword>
<keyword evidence="1" id="KW-0812">Transmembrane</keyword>
<dbReference type="AlphaFoldDB" id="A0A1X2G7D0"/>
<sequence length="131" mass="14510">MTATNQQPNHLDTMILCVERALTYVCNYATLAKDTLVHLWQIDEFRVLVYLFLAFSIVPVGLFLMFCAMVISVLAIGSSILGGIMATLAFLLLVPFLIGALVAAGFLVLVYRASLYFLTPSKEQWMLGQKS</sequence>
<proteinExistence type="predicted"/>
<reference evidence="2 3" key="1">
    <citation type="submission" date="2016-07" db="EMBL/GenBank/DDBJ databases">
        <title>Pervasive Adenine N6-methylation of Active Genes in Fungi.</title>
        <authorList>
            <consortium name="DOE Joint Genome Institute"/>
            <person name="Mondo S.J."/>
            <person name="Dannebaum R.O."/>
            <person name="Kuo R.C."/>
            <person name="Labutti K."/>
            <person name="Haridas S."/>
            <person name="Kuo A."/>
            <person name="Salamov A."/>
            <person name="Ahrendt S.R."/>
            <person name="Lipzen A."/>
            <person name="Sullivan W."/>
            <person name="Andreopoulos W.B."/>
            <person name="Clum A."/>
            <person name="Lindquist E."/>
            <person name="Daum C."/>
            <person name="Ramamoorthy G.K."/>
            <person name="Gryganskyi A."/>
            <person name="Culley D."/>
            <person name="Magnuson J.K."/>
            <person name="James T.Y."/>
            <person name="O'Malley M.A."/>
            <person name="Stajich J.E."/>
            <person name="Spatafora J.W."/>
            <person name="Visel A."/>
            <person name="Grigoriev I.V."/>
        </authorList>
    </citation>
    <scope>NUCLEOTIDE SEQUENCE [LARGE SCALE GENOMIC DNA]</scope>
    <source>
        <strain evidence="2 3">NRRL 3301</strain>
    </source>
</reference>
<evidence type="ECO:0000313" key="3">
    <source>
        <dbReference type="Proteomes" id="UP000242146"/>
    </source>
</evidence>
<evidence type="ECO:0000256" key="1">
    <source>
        <dbReference type="SAM" id="Phobius"/>
    </source>
</evidence>
<gene>
    <name evidence="2" type="ORF">DM01DRAFT_187646</name>
</gene>
<organism evidence="2 3">
    <name type="scientific">Hesseltinella vesiculosa</name>
    <dbReference type="NCBI Taxonomy" id="101127"/>
    <lineage>
        <taxon>Eukaryota</taxon>
        <taxon>Fungi</taxon>
        <taxon>Fungi incertae sedis</taxon>
        <taxon>Mucoromycota</taxon>
        <taxon>Mucoromycotina</taxon>
        <taxon>Mucoromycetes</taxon>
        <taxon>Mucorales</taxon>
        <taxon>Cunninghamellaceae</taxon>
        <taxon>Hesseltinella</taxon>
    </lineage>
</organism>
<feature type="transmembrane region" description="Helical" evidence="1">
    <location>
        <begin position="47"/>
        <end position="76"/>
    </location>
</feature>
<accession>A0A1X2G7D0</accession>
<evidence type="ECO:0000313" key="2">
    <source>
        <dbReference type="EMBL" id="ORX46104.1"/>
    </source>
</evidence>
<comment type="caution">
    <text evidence="2">The sequence shown here is derived from an EMBL/GenBank/DDBJ whole genome shotgun (WGS) entry which is preliminary data.</text>
</comment>
<protein>
    <submittedName>
        <fullName evidence="2">Uncharacterized protein</fullName>
    </submittedName>
</protein>
<name>A0A1X2G7D0_9FUNG</name>
<dbReference type="EMBL" id="MCGT01000039">
    <property type="protein sequence ID" value="ORX46104.1"/>
    <property type="molecule type" value="Genomic_DNA"/>
</dbReference>
<dbReference type="Proteomes" id="UP000242146">
    <property type="component" value="Unassembled WGS sequence"/>
</dbReference>